<keyword evidence="1" id="KW-0732">Signal</keyword>
<proteinExistence type="predicted"/>
<sequence length="92" mass="10312">MKKMNQLIIFVFILLIGTACTNSGSPKLTEEDAISVVTERHSREDKEVKINAVNHGSGKYKVEWEIDADCEFGTDYIDDQSGEIVRGEETNC</sequence>
<evidence type="ECO:0008006" key="4">
    <source>
        <dbReference type="Google" id="ProtNLM"/>
    </source>
</evidence>
<keyword evidence="3" id="KW-1185">Reference proteome</keyword>
<evidence type="ECO:0000256" key="1">
    <source>
        <dbReference type="SAM" id="SignalP"/>
    </source>
</evidence>
<accession>A0ABW5PXM9</accession>
<dbReference type="PROSITE" id="PS51257">
    <property type="entry name" value="PROKAR_LIPOPROTEIN"/>
    <property type="match status" value="1"/>
</dbReference>
<dbReference type="RefSeq" id="WP_379560470.1">
    <property type="nucleotide sequence ID" value="NZ_JBHUMX010000006.1"/>
</dbReference>
<gene>
    <name evidence="2" type="ORF">ACFSUN_03260</name>
</gene>
<comment type="caution">
    <text evidence="2">The sequence shown here is derived from an EMBL/GenBank/DDBJ whole genome shotgun (WGS) entry which is preliminary data.</text>
</comment>
<reference evidence="3" key="1">
    <citation type="journal article" date="2019" name="Int. J. Syst. Evol. Microbiol.">
        <title>The Global Catalogue of Microorganisms (GCM) 10K type strain sequencing project: providing services to taxonomists for standard genome sequencing and annotation.</title>
        <authorList>
            <consortium name="The Broad Institute Genomics Platform"/>
            <consortium name="The Broad Institute Genome Sequencing Center for Infectious Disease"/>
            <person name="Wu L."/>
            <person name="Ma J."/>
        </authorList>
    </citation>
    <scope>NUCLEOTIDE SEQUENCE [LARGE SCALE GENOMIC DNA]</scope>
    <source>
        <strain evidence="3">TISTR 1858</strain>
    </source>
</reference>
<dbReference type="Proteomes" id="UP001597451">
    <property type="component" value="Unassembled WGS sequence"/>
</dbReference>
<name>A0ABW5PXM9_9BACI</name>
<protein>
    <recommendedName>
        <fullName evidence="4">PepSY domain-containing protein</fullName>
    </recommendedName>
</protein>
<evidence type="ECO:0000313" key="3">
    <source>
        <dbReference type="Proteomes" id="UP001597451"/>
    </source>
</evidence>
<feature type="signal peptide" evidence="1">
    <location>
        <begin position="1"/>
        <end position="21"/>
    </location>
</feature>
<feature type="chain" id="PRO_5046362247" description="PepSY domain-containing protein" evidence="1">
    <location>
        <begin position="22"/>
        <end position="92"/>
    </location>
</feature>
<evidence type="ECO:0000313" key="2">
    <source>
        <dbReference type="EMBL" id="MFD2627812.1"/>
    </source>
</evidence>
<organism evidence="2 3">
    <name type="scientific">Oceanobacillus kapialis</name>
    <dbReference type="NCBI Taxonomy" id="481353"/>
    <lineage>
        <taxon>Bacteria</taxon>
        <taxon>Bacillati</taxon>
        <taxon>Bacillota</taxon>
        <taxon>Bacilli</taxon>
        <taxon>Bacillales</taxon>
        <taxon>Bacillaceae</taxon>
        <taxon>Oceanobacillus</taxon>
    </lineage>
</organism>
<dbReference type="EMBL" id="JBHUMX010000006">
    <property type="protein sequence ID" value="MFD2627812.1"/>
    <property type="molecule type" value="Genomic_DNA"/>
</dbReference>